<accession>A0A382Q8W4</accession>
<reference evidence="1" key="1">
    <citation type="submission" date="2018-05" db="EMBL/GenBank/DDBJ databases">
        <authorList>
            <person name="Lanie J.A."/>
            <person name="Ng W.-L."/>
            <person name="Kazmierczak K.M."/>
            <person name="Andrzejewski T.M."/>
            <person name="Davidsen T.M."/>
            <person name="Wayne K.J."/>
            <person name="Tettelin H."/>
            <person name="Glass J.I."/>
            <person name="Rusch D."/>
            <person name="Podicherti R."/>
            <person name="Tsui H.-C.T."/>
            <person name="Winkler M.E."/>
        </authorList>
    </citation>
    <scope>NUCLEOTIDE SEQUENCE</scope>
</reference>
<feature type="non-terminal residue" evidence="1">
    <location>
        <position position="46"/>
    </location>
</feature>
<sequence length="46" mass="5481">MFFEIRKEYIFVKFGKKSRKSYVIIPSTEMGIRNYSCFHEVVLAST</sequence>
<dbReference type="AlphaFoldDB" id="A0A382Q8W4"/>
<proteinExistence type="predicted"/>
<dbReference type="EMBL" id="UINC01112196">
    <property type="protein sequence ID" value="SVC80962.1"/>
    <property type="molecule type" value="Genomic_DNA"/>
</dbReference>
<name>A0A382Q8W4_9ZZZZ</name>
<evidence type="ECO:0000313" key="1">
    <source>
        <dbReference type="EMBL" id="SVC80962.1"/>
    </source>
</evidence>
<gene>
    <name evidence="1" type="ORF">METZ01_LOCUS333816</name>
</gene>
<organism evidence="1">
    <name type="scientific">marine metagenome</name>
    <dbReference type="NCBI Taxonomy" id="408172"/>
    <lineage>
        <taxon>unclassified sequences</taxon>
        <taxon>metagenomes</taxon>
        <taxon>ecological metagenomes</taxon>
    </lineage>
</organism>
<protein>
    <submittedName>
        <fullName evidence="1">Uncharacterized protein</fullName>
    </submittedName>
</protein>